<dbReference type="EMBL" id="JABMKV010000001">
    <property type="protein sequence ID" value="NQX30716.1"/>
    <property type="molecule type" value="Genomic_DNA"/>
</dbReference>
<accession>A0ABX2DCJ0</accession>
<comment type="caution">
    <text evidence="1">The sequence shown here is derived from an EMBL/GenBank/DDBJ whole genome shotgun (WGS) entry which is preliminary data.</text>
</comment>
<dbReference type="RefSeq" id="WP_173268901.1">
    <property type="nucleotide sequence ID" value="NZ_JABMKV010000001.1"/>
</dbReference>
<dbReference type="Proteomes" id="UP000762110">
    <property type="component" value="Unassembled WGS sequence"/>
</dbReference>
<keyword evidence="2" id="KW-1185">Reference proteome</keyword>
<evidence type="ECO:0000313" key="2">
    <source>
        <dbReference type="Proteomes" id="UP000762110"/>
    </source>
</evidence>
<name>A0ABX2DCJ0_9SPHI</name>
<sequence>MKTDFVEIFQTIRASLQPYAANGFTAHTNSDTAYELWSEKNVEIDGKNRAEVYFAGVEILEDYVAFYFMSEYAEEEIKGISNANLLELLEGKSCFHIKELDDILLEQITDMLAKGFTIYKQKGWV</sequence>
<proteinExistence type="predicted"/>
<protein>
    <submittedName>
        <fullName evidence="1">DUF1801 domain-containing protein</fullName>
    </submittedName>
</protein>
<organism evidence="1 2">
    <name type="scientific">Pedobacter boryungensis</name>
    <dbReference type="NCBI Taxonomy" id="869962"/>
    <lineage>
        <taxon>Bacteria</taxon>
        <taxon>Pseudomonadati</taxon>
        <taxon>Bacteroidota</taxon>
        <taxon>Sphingobacteriia</taxon>
        <taxon>Sphingobacteriales</taxon>
        <taxon>Sphingobacteriaceae</taxon>
        <taxon>Pedobacter</taxon>
    </lineage>
</organism>
<reference evidence="1 2" key="1">
    <citation type="submission" date="2020-05" db="EMBL/GenBank/DDBJ databases">
        <title>Description of Pedobacter foliorum sp. nov.</title>
        <authorList>
            <person name="Qi S."/>
            <person name="Carlier A."/>
            <person name="Cnockaert M."/>
            <person name="Vandamme P."/>
        </authorList>
    </citation>
    <scope>NUCLEOTIDE SEQUENCE [LARGE SCALE GENOMIC DNA]</scope>
    <source>
        <strain evidence="1 2">LMG 31300</strain>
    </source>
</reference>
<gene>
    <name evidence="1" type="ORF">HQN85_03205</name>
</gene>
<evidence type="ECO:0000313" key="1">
    <source>
        <dbReference type="EMBL" id="NQX30716.1"/>
    </source>
</evidence>